<feature type="compositionally biased region" description="Low complexity" evidence="1">
    <location>
        <begin position="66"/>
        <end position="84"/>
    </location>
</feature>
<dbReference type="GeneID" id="73340120"/>
<evidence type="ECO:0000313" key="2">
    <source>
        <dbReference type="EMBL" id="UQC80623.1"/>
    </source>
</evidence>
<sequence>MRRSFFPQTLDMGKEEINAPPHATRAPPFHDPKPSFPGIVAELTAHIQTSVSARASRPPTSLHLIPPDFSSQQQQRSQDQGPDQGWERRDPEPASSRPRFCSYSFLPHPSSCYASYRPSPWDLLAHHSCASTPRTRLGHVFICLLPLLPPCSNISSSIASFAN</sequence>
<accession>A0A9Q8SNP5</accession>
<reference evidence="2" key="1">
    <citation type="journal article" date="2021" name="Mol. Plant Microbe Interact.">
        <title>Complete Genome Sequence of the Plant-Pathogenic Fungus Colletotrichum lupini.</title>
        <authorList>
            <person name="Baroncelli R."/>
            <person name="Pensec F."/>
            <person name="Da Lio D."/>
            <person name="Boufleur T."/>
            <person name="Vicente I."/>
            <person name="Sarrocco S."/>
            <person name="Picot A."/>
            <person name="Baraldi E."/>
            <person name="Sukno S."/>
            <person name="Thon M."/>
            <person name="Le Floch G."/>
        </authorList>
    </citation>
    <scope>NUCLEOTIDE SEQUENCE</scope>
    <source>
        <strain evidence="2">IMI 504893</strain>
    </source>
</reference>
<protein>
    <submittedName>
        <fullName evidence="2">Uncharacterized protein</fullName>
    </submittedName>
</protein>
<feature type="region of interest" description="Disordered" evidence="1">
    <location>
        <begin position="49"/>
        <end position="98"/>
    </location>
</feature>
<dbReference type="Proteomes" id="UP000830671">
    <property type="component" value="Chromosome 3"/>
</dbReference>
<evidence type="ECO:0000313" key="3">
    <source>
        <dbReference type="Proteomes" id="UP000830671"/>
    </source>
</evidence>
<dbReference type="EMBL" id="CP019475">
    <property type="protein sequence ID" value="UQC80623.1"/>
    <property type="molecule type" value="Genomic_DNA"/>
</dbReference>
<evidence type="ECO:0000256" key="1">
    <source>
        <dbReference type="SAM" id="MobiDB-lite"/>
    </source>
</evidence>
<organism evidence="2 3">
    <name type="scientific">Colletotrichum lupini</name>
    <dbReference type="NCBI Taxonomy" id="145971"/>
    <lineage>
        <taxon>Eukaryota</taxon>
        <taxon>Fungi</taxon>
        <taxon>Dikarya</taxon>
        <taxon>Ascomycota</taxon>
        <taxon>Pezizomycotina</taxon>
        <taxon>Sordariomycetes</taxon>
        <taxon>Hypocreomycetidae</taxon>
        <taxon>Glomerellales</taxon>
        <taxon>Glomerellaceae</taxon>
        <taxon>Colletotrichum</taxon>
        <taxon>Colletotrichum acutatum species complex</taxon>
    </lineage>
</organism>
<gene>
    <name evidence="2" type="ORF">CLUP02_06106</name>
</gene>
<dbReference type="RefSeq" id="XP_049142253.1">
    <property type="nucleotide sequence ID" value="XM_049285110.1"/>
</dbReference>
<name>A0A9Q8SNP5_9PEZI</name>
<dbReference type="AlphaFoldDB" id="A0A9Q8SNP5"/>
<feature type="region of interest" description="Disordered" evidence="1">
    <location>
        <begin position="1"/>
        <end position="37"/>
    </location>
</feature>
<dbReference type="KEGG" id="clup:CLUP02_06106"/>
<keyword evidence="3" id="KW-1185">Reference proteome</keyword>
<proteinExistence type="predicted"/>